<dbReference type="GeneID" id="93210131"/>
<evidence type="ECO:0000259" key="2">
    <source>
        <dbReference type="PROSITE" id="PS51099"/>
    </source>
</evidence>
<dbReference type="GO" id="GO:0009401">
    <property type="term" value="P:phosphoenolpyruvate-dependent sugar phosphotransferase system"/>
    <property type="evidence" value="ECO:0007669"/>
    <property type="project" value="InterPro"/>
</dbReference>
<proteinExistence type="predicted"/>
<dbReference type="AlphaFoldDB" id="F1T4C4"/>
<keyword evidence="4" id="KW-1185">Reference proteome</keyword>
<dbReference type="OrthoDB" id="6603449at2"/>
<dbReference type="GO" id="GO:0008982">
    <property type="term" value="F:protein-N(PI)-phosphohistidine-sugar phosphotransferase activity"/>
    <property type="evidence" value="ECO:0007669"/>
    <property type="project" value="InterPro"/>
</dbReference>
<keyword evidence="1" id="KW-0808">Transferase</keyword>
<evidence type="ECO:0000256" key="1">
    <source>
        <dbReference type="ARBA" id="ARBA00022679"/>
    </source>
</evidence>
<sequence>MIKIIAVCGNGLGSSLVCQMAIDSALKAIGVQAKVTHTDTTAISSMAADADIIVSGANFKKLMEKKNLTVPIVYLNKLVDKQEITDKLRPILVEMGVLE</sequence>
<dbReference type="SUPFAM" id="SSF52794">
    <property type="entry name" value="PTS system IIB component-like"/>
    <property type="match status" value="1"/>
</dbReference>
<dbReference type="CDD" id="cd05563">
    <property type="entry name" value="PTS_IIB_ascorbate"/>
    <property type="match status" value="1"/>
</dbReference>
<protein>
    <submittedName>
        <fullName evidence="3">PTS system, Lactose/Cellobiose specific IIB subunit</fullName>
    </submittedName>
</protein>
<dbReference type="InterPro" id="IPR003501">
    <property type="entry name" value="PTS_EIIB_2/3"/>
</dbReference>
<dbReference type="PROSITE" id="PS51099">
    <property type="entry name" value="PTS_EIIB_TYPE_2"/>
    <property type="match status" value="1"/>
</dbReference>
<dbReference type="InterPro" id="IPR013011">
    <property type="entry name" value="PTS_EIIB_2"/>
</dbReference>
<gene>
    <name evidence="3" type="ORF">HMPREF0091_10515</name>
</gene>
<organism evidence="3 4">
    <name type="scientific">Fannyhessea vaginae DSM 15829</name>
    <dbReference type="NCBI Taxonomy" id="525256"/>
    <lineage>
        <taxon>Bacteria</taxon>
        <taxon>Bacillati</taxon>
        <taxon>Actinomycetota</taxon>
        <taxon>Coriobacteriia</taxon>
        <taxon>Coriobacteriales</taxon>
        <taxon>Atopobiaceae</taxon>
        <taxon>Fannyhessea</taxon>
    </lineage>
</organism>
<dbReference type="Proteomes" id="UP000005947">
    <property type="component" value="Unassembled WGS sequence"/>
</dbReference>
<dbReference type="Gene3D" id="3.40.50.2300">
    <property type="match status" value="1"/>
</dbReference>
<reference evidence="3 4" key="1">
    <citation type="submission" date="2011-02" db="EMBL/GenBank/DDBJ databases">
        <authorList>
            <person name="Muzny D."/>
            <person name="Qin X."/>
            <person name="Buhay C."/>
            <person name="Dugan-Rocha S."/>
            <person name="Ding Y."/>
            <person name="Chen G."/>
            <person name="Hawes A."/>
            <person name="Holder M."/>
            <person name="Jhangiani S."/>
            <person name="Johnson A."/>
            <person name="Khan Z."/>
            <person name="Li Z."/>
            <person name="Liu W."/>
            <person name="Liu X."/>
            <person name="Perez L."/>
            <person name="Shen H."/>
            <person name="Wang Q."/>
            <person name="Watt J."/>
            <person name="Xi L."/>
            <person name="Xin Y."/>
            <person name="Zhou J."/>
            <person name="Deng J."/>
            <person name="Jiang H."/>
            <person name="Liu Y."/>
            <person name="Qu J."/>
            <person name="Song X.-Z."/>
            <person name="Zhang L."/>
            <person name="Villasana D."/>
            <person name="Johnson A."/>
            <person name="Liu J."/>
            <person name="Liyanage D."/>
            <person name="Lorensuhewa L."/>
            <person name="Robinson T."/>
            <person name="Song A."/>
            <person name="Song B.-B."/>
            <person name="Dinh H."/>
            <person name="Thornton R."/>
            <person name="Coyle M."/>
            <person name="Francisco L."/>
            <person name="Jackson L."/>
            <person name="Javaid M."/>
            <person name="Korchina V."/>
            <person name="Kovar C."/>
            <person name="Mata R."/>
            <person name="Mathew T."/>
            <person name="Ngo R."/>
            <person name="Nguyen L."/>
            <person name="Nguyen N."/>
            <person name="Okwuonu G."/>
            <person name="Ongeri F."/>
            <person name="Pham C."/>
            <person name="Simmons D."/>
            <person name="Wilczek-Boney K."/>
            <person name="Hale W."/>
            <person name="Jakkamsetti A."/>
            <person name="Pham P."/>
            <person name="Ruth R."/>
            <person name="San Lucas F."/>
            <person name="Warren J."/>
            <person name="Zhang J."/>
            <person name="Zhao Z."/>
            <person name="Zhou C."/>
            <person name="Zhu D."/>
            <person name="Lee S."/>
            <person name="Bess C."/>
            <person name="Blankenburg K."/>
            <person name="Forbes L."/>
            <person name="Fu Q."/>
            <person name="Gubbala S."/>
            <person name="Hirani K."/>
            <person name="Jayaseelan J.C."/>
            <person name="Lara F."/>
            <person name="Munidasa M."/>
            <person name="Palculict T."/>
            <person name="Patil S."/>
            <person name="Pu L.-L."/>
            <person name="Saada N."/>
            <person name="Tang L."/>
            <person name="Weissenberger G."/>
            <person name="Zhu Y."/>
            <person name="Hemphill L."/>
            <person name="Shang Y."/>
            <person name="Youmans B."/>
            <person name="Ayvaz T."/>
            <person name="Ross M."/>
            <person name="Santibanez J."/>
            <person name="Aqrawi P."/>
            <person name="Gross S."/>
            <person name="Joshi V."/>
            <person name="Fowler G."/>
            <person name="Nazareth L."/>
            <person name="Reid J."/>
            <person name="Worley K."/>
            <person name="Petrosino J."/>
            <person name="Highlander S."/>
            <person name="Gibbs R."/>
        </authorList>
    </citation>
    <scope>NUCLEOTIDE SEQUENCE [LARGE SCALE GENOMIC DNA]</scope>
    <source>
        <strain evidence="3 4">DSM 15829</strain>
    </source>
</reference>
<dbReference type="RefSeq" id="WP_006302696.1">
    <property type="nucleotide sequence ID" value="NZ_ACGK02000001.1"/>
</dbReference>
<feature type="domain" description="PTS EIIB type-2" evidence="2">
    <location>
        <begin position="2"/>
        <end position="96"/>
    </location>
</feature>
<dbReference type="Pfam" id="PF02302">
    <property type="entry name" value="PTS_IIB"/>
    <property type="match status" value="1"/>
</dbReference>
<dbReference type="EMBL" id="ACGK02000001">
    <property type="protein sequence ID" value="EGF23568.1"/>
    <property type="molecule type" value="Genomic_DNA"/>
</dbReference>
<accession>F1T4C4</accession>
<name>F1T4C4_9ACTN</name>
<comment type="caution">
    <text evidence="3">The sequence shown here is derived from an EMBL/GenBank/DDBJ whole genome shotgun (WGS) entry which is preliminary data.</text>
</comment>
<evidence type="ECO:0000313" key="4">
    <source>
        <dbReference type="Proteomes" id="UP000005947"/>
    </source>
</evidence>
<evidence type="ECO:0000313" key="3">
    <source>
        <dbReference type="EMBL" id="EGF23568.1"/>
    </source>
</evidence>
<dbReference type="eggNOG" id="COG3414">
    <property type="taxonomic scope" value="Bacteria"/>
</dbReference>
<dbReference type="InterPro" id="IPR036095">
    <property type="entry name" value="PTS_EIIB-like_sf"/>
</dbReference>